<dbReference type="GO" id="GO:0006307">
    <property type="term" value="P:DNA alkylation repair"/>
    <property type="evidence" value="ECO:0007669"/>
    <property type="project" value="UniProtKB-UniRule"/>
</dbReference>
<feature type="active site" description="Nucleophile; methyl group acceptor" evidence="9">
    <location>
        <position position="127"/>
    </location>
</feature>
<dbReference type="InterPro" id="IPR001497">
    <property type="entry name" value="MethylDNA_cys_MeTrfase_AS"/>
</dbReference>
<evidence type="ECO:0000256" key="6">
    <source>
        <dbReference type="ARBA" id="ARBA00022763"/>
    </source>
</evidence>
<dbReference type="InterPro" id="IPR036217">
    <property type="entry name" value="MethylDNA_cys_MeTrfase_DNAb"/>
</dbReference>
<dbReference type="InterPro" id="IPR036631">
    <property type="entry name" value="MGMT_N_sf"/>
</dbReference>
<dbReference type="EC" id="2.1.1.63" evidence="9"/>
<dbReference type="InterPro" id="IPR023546">
    <property type="entry name" value="MGMT"/>
</dbReference>
<dbReference type="AlphaFoldDB" id="A0A1S1Z360"/>
<evidence type="ECO:0000313" key="12">
    <source>
        <dbReference type="EMBL" id="OHX67718.1"/>
    </source>
</evidence>
<dbReference type="NCBIfam" id="TIGR00589">
    <property type="entry name" value="ogt"/>
    <property type="match status" value="1"/>
</dbReference>
<dbReference type="FunFam" id="1.10.10.10:FF:000214">
    <property type="entry name" value="Methylated-DNA--protein-cysteine methyltransferase"/>
    <property type="match status" value="1"/>
</dbReference>
<comment type="similarity">
    <text evidence="2 9">Belongs to the MGMT family.</text>
</comment>
<evidence type="ECO:0000259" key="11">
    <source>
        <dbReference type="Pfam" id="PF02870"/>
    </source>
</evidence>
<evidence type="ECO:0000256" key="5">
    <source>
        <dbReference type="ARBA" id="ARBA00022679"/>
    </source>
</evidence>
<keyword evidence="13" id="KW-1185">Reference proteome</keyword>
<dbReference type="GO" id="GO:0003908">
    <property type="term" value="F:methylated-DNA-[protein]-cysteine S-methyltransferase activity"/>
    <property type="evidence" value="ECO:0007669"/>
    <property type="project" value="UniProtKB-UniRule"/>
</dbReference>
<dbReference type="EMBL" id="JRYR02000001">
    <property type="protein sequence ID" value="OHX67718.1"/>
    <property type="molecule type" value="Genomic_DNA"/>
</dbReference>
<dbReference type="PANTHER" id="PTHR10815">
    <property type="entry name" value="METHYLATED-DNA--PROTEIN-CYSTEINE METHYLTRANSFERASE"/>
    <property type="match status" value="1"/>
</dbReference>
<dbReference type="SUPFAM" id="SSF53155">
    <property type="entry name" value="Methylated DNA-protein cysteine methyltransferase domain"/>
    <property type="match status" value="1"/>
</dbReference>
<dbReference type="OrthoDB" id="9802228at2"/>
<dbReference type="GO" id="GO:0032259">
    <property type="term" value="P:methylation"/>
    <property type="evidence" value="ECO:0007669"/>
    <property type="project" value="UniProtKB-KW"/>
</dbReference>
<evidence type="ECO:0000256" key="9">
    <source>
        <dbReference type="HAMAP-Rule" id="MF_00772"/>
    </source>
</evidence>
<evidence type="ECO:0000256" key="2">
    <source>
        <dbReference type="ARBA" id="ARBA00008711"/>
    </source>
</evidence>
<evidence type="ECO:0000256" key="7">
    <source>
        <dbReference type="ARBA" id="ARBA00023204"/>
    </source>
</evidence>
<dbReference type="GO" id="GO:0005737">
    <property type="term" value="C:cytoplasm"/>
    <property type="evidence" value="ECO:0007669"/>
    <property type="project" value="UniProtKB-SubCell"/>
</dbReference>
<feature type="domain" description="Methylguanine DNA methyltransferase ribonuclease-like" evidence="11">
    <location>
        <begin position="8"/>
        <end position="72"/>
    </location>
</feature>
<gene>
    <name evidence="12" type="ORF">NH26_15875</name>
</gene>
<dbReference type="SUPFAM" id="SSF46767">
    <property type="entry name" value="Methylated DNA-protein cysteine methyltransferase, C-terminal domain"/>
    <property type="match status" value="1"/>
</dbReference>
<reference evidence="12 13" key="1">
    <citation type="journal article" date="2012" name="Int. J. Syst. Evol. Microbiol.">
        <title>Flammeovirga pacifica sp. nov., isolated from deep-sea sediment.</title>
        <authorList>
            <person name="Xu H."/>
            <person name="Fu Y."/>
            <person name="Yang N."/>
            <person name="Ding Z."/>
            <person name="Lai Q."/>
            <person name="Zeng R."/>
        </authorList>
    </citation>
    <scope>NUCLEOTIDE SEQUENCE [LARGE SCALE GENOMIC DNA]</scope>
    <source>
        <strain evidence="13">DSM 24597 / LMG 26175 / WPAGA1</strain>
    </source>
</reference>
<dbReference type="InterPro" id="IPR008332">
    <property type="entry name" value="MethylG_MeTrfase_N"/>
</dbReference>
<comment type="subcellular location">
    <subcellularLocation>
        <location evidence="9">Cytoplasm</location>
    </subcellularLocation>
</comment>
<evidence type="ECO:0000313" key="13">
    <source>
        <dbReference type="Proteomes" id="UP000179797"/>
    </source>
</evidence>
<comment type="miscellaneous">
    <text evidence="9">This enzyme catalyzes only one turnover and therefore is not strictly catalytic. According to one definition, an enzyme is a biocatalyst that acts repeatedly and over many reaction cycles.</text>
</comment>
<comment type="caution">
    <text evidence="12">The sequence shown here is derived from an EMBL/GenBank/DDBJ whole genome shotgun (WGS) entry which is preliminary data.</text>
</comment>
<name>A0A1S1Z360_FLAPC</name>
<evidence type="ECO:0000256" key="1">
    <source>
        <dbReference type="ARBA" id="ARBA00001286"/>
    </source>
</evidence>
<keyword evidence="3 9" id="KW-0963">Cytoplasm</keyword>
<dbReference type="PANTHER" id="PTHR10815:SF13">
    <property type="entry name" value="METHYLATED-DNA--PROTEIN-CYSTEINE METHYLTRANSFERASE"/>
    <property type="match status" value="1"/>
</dbReference>
<dbReference type="RefSeq" id="WP_044228466.1">
    <property type="nucleotide sequence ID" value="NZ_JRYR02000001.1"/>
</dbReference>
<dbReference type="CDD" id="cd06445">
    <property type="entry name" value="ATase"/>
    <property type="match status" value="1"/>
</dbReference>
<dbReference type="Pfam" id="PF02870">
    <property type="entry name" value="Methyltransf_1N"/>
    <property type="match status" value="1"/>
</dbReference>
<evidence type="ECO:0000256" key="4">
    <source>
        <dbReference type="ARBA" id="ARBA00022603"/>
    </source>
</evidence>
<keyword evidence="7 9" id="KW-0234">DNA repair</keyword>
<dbReference type="Pfam" id="PF01035">
    <property type="entry name" value="DNA_binding_1"/>
    <property type="match status" value="1"/>
</dbReference>
<evidence type="ECO:0000259" key="10">
    <source>
        <dbReference type="Pfam" id="PF01035"/>
    </source>
</evidence>
<feature type="domain" description="Methylated-DNA-[protein]-cysteine S-methyltransferase DNA binding" evidence="10">
    <location>
        <begin position="76"/>
        <end position="155"/>
    </location>
</feature>
<accession>A0A1S1Z360</accession>
<protein>
    <recommendedName>
        <fullName evidence="9">Methylated-DNA--protein-cysteine methyltransferase</fullName>
        <ecNumber evidence="9">2.1.1.63</ecNumber>
    </recommendedName>
    <alternativeName>
        <fullName evidence="9">6-O-methylguanine-DNA methyltransferase</fullName>
        <shortName evidence="9">MGMT</shortName>
    </alternativeName>
    <alternativeName>
        <fullName evidence="9">O-6-methylguanine-DNA-alkyltransferase</fullName>
    </alternativeName>
</protein>
<organism evidence="12 13">
    <name type="scientific">Flammeovirga pacifica</name>
    <dbReference type="NCBI Taxonomy" id="915059"/>
    <lineage>
        <taxon>Bacteria</taxon>
        <taxon>Pseudomonadati</taxon>
        <taxon>Bacteroidota</taxon>
        <taxon>Cytophagia</taxon>
        <taxon>Cytophagales</taxon>
        <taxon>Flammeovirgaceae</taxon>
        <taxon>Flammeovirga</taxon>
    </lineage>
</organism>
<evidence type="ECO:0000256" key="3">
    <source>
        <dbReference type="ARBA" id="ARBA00022490"/>
    </source>
</evidence>
<keyword evidence="4 9" id="KW-0489">Methyltransferase</keyword>
<keyword evidence="6 9" id="KW-0227">DNA damage</keyword>
<dbReference type="HAMAP" id="MF_00772">
    <property type="entry name" value="OGT"/>
    <property type="match status" value="1"/>
</dbReference>
<comment type="catalytic activity">
    <reaction evidence="8 9">
        <text>a 6-O-methyl-2'-deoxyguanosine in DNA + L-cysteinyl-[protein] = S-methyl-L-cysteinyl-[protein] + a 2'-deoxyguanosine in DNA</text>
        <dbReference type="Rhea" id="RHEA:24000"/>
        <dbReference type="Rhea" id="RHEA-COMP:10131"/>
        <dbReference type="Rhea" id="RHEA-COMP:10132"/>
        <dbReference type="Rhea" id="RHEA-COMP:11367"/>
        <dbReference type="Rhea" id="RHEA-COMP:11368"/>
        <dbReference type="ChEBI" id="CHEBI:29950"/>
        <dbReference type="ChEBI" id="CHEBI:82612"/>
        <dbReference type="ChEBI" id="CHEBI:85445"/>
        <dbReference type="ChEBI" id="CHEBI:85448"/>
        <dbReference type="EC" id="2.1.1.63"/>
    </reaction>
</comment>
<dbReference type="InterPro" id="IPR036388">
    <property type="entry name" value="WH-like_DNA-bd_sf"/>
</dbReference>
<keyword evidence="5 9" id="KW-0808">Transferase</keyword>
<evidence type="ECO:0000256" key="8">
    <source>
        <dbReference type="ARBA" id="ARBA00049348"/>
    </source>
</evidence>
<dbReference type="STRING" id="915059.NH26_15875"/>
<dbReference type="InterPro" id="IPR014048">
    <property type="entry name" value="MethylDNA_cys_MeTrfase_DNA-bd"/>
</dbReference>
<dbReference type="Proteomes" id="UP000179797">
    <property type="component" value="Unassembled WGS sequence"/>
</dbReference>
<comment type="function">
    <text evidence="9">Involved in the cellular defense against the biological effects of O6-methylguanine (O6-MeG) and O4-methylthymine (O4-MeT) in DNA. Repairs the methylated nucleobase in DNA by stoichiometrically transferring the methyl group to a cysteine residue in the enzyme. This is a suicide reaction: the enzyme is irreversibly inactivated.</text>
</comment>
<sequence length="167" mass="18599">MKTTTFRDYIETPLGLIVVEATSKGVSKIRFLNEDEEVLNDLPNPHTMDAIEWVDQYFNGESKLGFEFPLDLDGTPFQKTVWNELCKIKYGTVVSYLDISERIGNPKAIRAVGAANGQNPIALAIPCHRVIGSDGSLTGYAGGIGRKKWLLQHEGHTKYGHEQLSMF</sequence>
<proteinExistence type="inferred from homology"/>
<dbReference type="Gene3D" id="1.10.10.10">
    <property type="entry name" value="Winged helix-like DNA-binding domain superfamily/Winged helix DNA-binding domain"/>
    <property type="match status" value="1"/>
</dbReference>
<comment type="catalytic activity">
    <reaction evidence="1 9">
        <text>a 4-O-methyl-thymidine in DNA + L-cysteinyl-[protein] = a thymidine in DNA + S-methyl-L-cysteinyl-[protein]</text>
        <dbReference type="Rhea" id="RHEA:53428"/>
        <dbReference type="Rhea" id="RHEA-COMP:10131"/>
        <dbReference type="Rhea" id="RHEA-COMP:10132"/>
        <dbReference type="Rhea" id="RHEA-COMP:13555"/>
        <dbReference type="Rhea" id="RHEA-COMP:13556"/>
        <dbReference type="ChEBI" id="CHEBI:29950"/>
        <dbReference type="ChEBI" id="CHEBI:82612"/>
        <dbReference type="ChEBI" id="CHEBI:137386"/>
        <dbReference type="ChEBI" id="CHEBI:137387"/>
        <dbReference type="EC" id="2.1.1.63"/>
    </reaction>
</comment>
<dbReference type="PROSITE" id="PS00374">
    <property type="entry name" value="MGMT"/>
    <property type="match status" value="1"/>
</dbReference>